<evidence type="ECO:0000313" key="3">
    <source>
        <dbReference type="Proteomes" id="UP001153069"/>
    </source>
</evidence>
<name>A0A9N8F0G4_9STRA</name>
<comment type="caution">
    <text evidence="2">The sequence shown here is derived from an EMBL/GenBank/DDBJ whole genome shotgun (WGS) entry which is preliminary data.</text>
</comment>
<sequence>MPTVTPLSTTESNLWSLQQQQQQHNNNNTTTTTTTTTTTNNKQHNNTNTHNNNNNNNKSREHWRIICPSTNVCELIVSPSECDRASRSSSSTHISSLAIDPYCTTMMLFCCGYAQFPLQRRDNHAHFGRQQEATFGRQS</sequence>
<feature type="region of interest" description="Disordered" evidence="1">
    <location>
        <begin position="1"/>
        <end position="59"/>
    </location>
</feature>
<dbReference type="Proteomes" id="UP001153069">
    <property type="component" value="Unassembled WGS sequence"/>
</dbReference>
<proteinExistence type="predicted"/>
<evidence type="ECO:0000313" key="2">
    <source>
        <dbReference type="EMBL" id="CAB9530402.1"/>
    </source>
</evidence>
<keyword evidence="3" id="KW-1185">Reference proteome</keyword>
<organism evidence="2 3">
    <name type="scientific">Seminavis robusta</name>
    <dbReference type="NCBI Taxonomy" id="568900"/>
    <lineage>
        <taxon>Eukaryota</taxon>
        <taxon>Sar</taxon>
        <taxon>Stramenopiles</taxon>
        <taxon>Ochrophyta</taxon>
        <taxon>Bacillariophyta</taxon>
        <taxon>Bacillariophyceae</taxon>
        <taxon>Bacillariophycidae</taxon>
        <taxon>Naviculales</taxon>
        <taxon>Naviculaceae</taxon>
        <taxon>Seminavis</taxon>
    </lineage>
</organism>
<accession>A0A9N8F0G4</accession>
<dbReference type="EMBL" id="CAICTM010002863">
    <property type="protein sequence ID" value="CAB9530402.1"/>
    <property type="molecule type" value="Genomic_DNA"/>
</dbReference>
<reference evidence="2" key="1">
    <citation type="submission" date="2020-06" db="EMBL/GenBank/DDBJ databases">
        <authorList>
            <consortium name="Plant Systems Biology data submission"/>
        </authorList>
    </citation>
    <scope>NUCLEOTIDE SEQUENCE</scope>
    <source>
        <strain evidence="2">D6</strain>
    </source>
</reference>
<protein>
    <submittedName>
        <fullName evidence="2">Uncharacterized protein</fullName>
    </submittedName>
</protein>
<feature type="compositionally biased region" description="Polar residues" evidence="1">
    <location>
        <begin position="1"/>
        <end position="17"/>
    </location>
</feature>
<feature type="compositionally biased region" description="Low complexity" evidence="1">
    <location>
        <begin position="18"/>
        <end position="57"/>
    </location>
</feature>
<evidence type="ECO:0000256" key="1">
    <source>
        <dbReference type="SAM" id="MobiDB-lite"/>
    </source>
</evidence>
<dbReference type="AlphaFoldDB" id="A0A9N8F0G4"/>
<gene>
    <name evidence="2" type="ORF">SEMRO_2865_G338930.1</name>
</gene>